<evidence type="ECO:0000256" key="10">
    <source>
        <dbReference type="ARBA" id="ARBA00023242"/>
    </source>
</evidence>
<evidence type="ECO:0000256" key="12">
    <source>
        <dbReference type="PROSITE-ProRule" id="PRU00146"/>
    </source>
</evidence>
<feature type="domain" description="PHD-type" evidence="15">
    <location>
        <begin position="234"/>
        <end position="291"/>
    </location>
</feature>
<dbReference type="InterPro" id="IPR019787">
    <property type="entry name" value="Znf_PHD-finger"/>
</dbReference>
<feature type="DNA-binding region" description="Homeobox" evidence="11">
    <location>
        <begin position="497"/>
        <end position="556"/>
    </location>
</feature>
<evidence type="ECO:0000256" key="9">
    <source>
        <dbReference type="ARBA" id="ARBA00023163"/>
    </source>
</evidence>
<dbReference type="RefSeq" id="XP_048133799.1">
    <property type="nucleotide sequence ID" value="XM_048277842.1"/>
</dbReference>
<keyword evidence="17" id="KW-1185">Reference proteome</keyword>
<evidence type="ECO:0000256" key="3">
    <source>
        <dbReference type="ARBA" id="ARBA00022723"/>
    </source>
</evidence>
<evidence type="ECO:0000313" key="19">
    <source>
        <dbReference type="RefSeq" id="XP_048133799.1"/>
    </source>
</evidence>
<feature type="region of interest" description="Disordered" evidence="14">
    <location>
        <begin position="332"/>
        <end position="372"/>
    </location>
</feature>
<dbReference type="InterPro" id="IPR001356">
    <property type="entry name" value="HD"/>
</dbReference>
<dbReference type="PROSITE" id="PS01359">
    <property type="entry name" value="ZF_PHD_1"/>
    <property type="match status" value="1"/>
</dbReference>
<dbReference type="PANTHER" id="PTHR12628:SF10">
    <property type="entry name" value="HOMEOBOX DOMAIN-CONTAINING PROTEIN"/>
    <property type="match status" value="1"/>
</dbReference>
<keyword evidence="9" id="KW-0804">Transcription</keyword>
<evidence type="ECO:0000256" key="8">
    <source>
        <dbReference type="ARBA" id="ARBA00023155"/>
    </source>
</evidence>
<keyword evidence="5" id="KW-0862">Zinc</keyword>
<evidence type="ECO:0000256" key="7">
    <source>
        <dbReference type="ARBA" id="ARBA00023125"/>
    </source>
</evidence>
<keyword evidence="4 12" id="KW-0863">Zinc-finger</keyword>
<dbReference type="InterPro" id="IPR001965">
    <property type="entry name" value="Znf_PHD"/>
</dbReference>
<evidence type="ECO:0000256" key="4">
    <source>
        <dbReference type="ARBA" id="ARBA00022771"/>
    </source>
</evidence>
<dbReference type="InterPro" id="IPR045876">
    <property type="entry name" value="PRHA-like_PHD-finger"/>
</dbReference>
<feature type="compositionally biased region" description="Low complexity" evidence="14">
    <location>
        <begin position="361"/>
        <end position="372"/>
    </location>
</feature>
<evidence type="ECO:0000259" key="15">
    <source>
        <dbReference type="PROSITE" id="PS50016"/>
    </source>
</evidence>
<evidence type="ECO:0000256" key="5">
    <source>
        <dbReference type="ARBA" id="ARBA00022833"/>
    </source>
</evidence>
<keyword evidence="3" id="KW-0479">Metal-binding</keyword>
<evidence type="ECO:0000256" key="14">
    <source>
        <dbReference type="SAM" id="MobiDB-lite"/>
    </source>
</evidence>
<dbReference type="RefSeq" id="XP_048133798.1">
    <property type="nucleotide sequence ID" value="XM_048277841.1"/>
</dbReference>
<feature type="domain" description="Homeobox" evidence="16">
    <location>
        <begin position="495"/>
        <end position="555"/>
    </location>
</feature>
<evidence type="ECO:0000256" key="6">
    <source>
        <dbReference type="ARBA" id="ARBA00023015"/>
    </source>
</evidence>
<feature type="region of interest" description="Disordered" evidence="14">
    <location>
        <begin position="440"/>
        <end position="461"/>
    </location>
</feature>
<keyword evidence="6" id="KW-0805">Transcription regulation</keyword>
<sequence length="736" mass="83679">MHSRKKLAQKENGDSCFLKAESGSEVLASLIFSNRRRKKQKQKLQSPVKARGLTLAKRMPNNSTRKRLVWRNSSDKEKLINLKVFRHKKIKRVPKKLSSPSSPERKLVPNASDENVQNTREDVKVKKLRRKRKKKIREHFSELDEASRLQRRTRYLLVKMKLEQNLIDAYSGEGWKGQSREKIKPIKELQRARKQILNFKLGIRDAIRQLDSISSVGSIEGSVIAPDGSVHHEHIFCSKCKTNETFPDNDIILCDGTCNCAFHQKCLDPPLETESIPPGDQGWFCRFCECKMEIIESTNAHLGTHFSLDSNWQDIFKEEAALPDGGIQVLDLEEKWPSDDSGDDDYDPKKMKSTGISCAGSDDSQSYDTSSSTSLSWSLDGEILSGPTISGKGGFSYPESIAGSDVLMDTDMDTVCGPRQRNAVDYKQLYNEMFGKDTPACEQASEDEDWGPNKRRRRERETDAASTLMTLYESEKNNPFVDQASEGDKKLSAEARMRRRIFRIPPTAVEKLRQVFAENELPSRSVKENLAKEFGLEPEKVSKWFKNARYMALKTRKAGGDDQSPKSLQVHTESELAKMKKGTGTLLSKDASTDIEFHSSRSFEKVVQQKSTKSLHKKGSPMVPEHSYKSFDCYRTQAWLLLYQENSELDDNMSLKQIKLLKGKPKDRKRVDFAANEGLREREAQLQELGKIKSRLDSLRKRIFTFQSSESKASGESNFCGPCVVYVPVAELKERA</sequence>
<dbReference type="CDD" id="cd00086">
    <property type="entry name" value="homeodomain"/>
    <property type="match status" value="1"/>
</dbReference>
<dbReference type="GeneID" id="115744566"/>
<dbReference type="SUPFAM" id="SSF46689">
    <property type="entry name" value="Homeodomain-like"/>
    <property type="match status" value="1"/>
</dbReference>
<name>A0ABM3HB26_9MYRT</name>
<dbReference type="Proteomes" id="UP000827889">
    <property type="component" value="Chromosome 4"/>
</dbReference>
<dbReference type="Gene3D" id="1.10.10.60">
    <property type="entry name" value="Homeodomain-like"/>
    <property type="match status" value="1"/>
</dbReference>
<proteinExistence type="inferred from homology"/>
<evidence type="ECO:0000256" key="1">
    <source>
        <dbReference type="ARBA" id="ARBA00004123"/>
    </source>
</evidence>
<evidence type="ECO:0000256" key="11">
    <source>
        <dbReference type="PROSITE-ProRule" id="PRU00108"/>
    </source>
</evidence>
<dbReference type="Pfam" id="PF00046">
    <property type="entry name" value="Homeodomain"/>
    <property type="match status" value="1"/>
</dbReference>
<feature type="region of interest" description="Disordered" evidence="14">
    <location>
        <begin position="91"/>
        <end position="117"/>
    </location>
</feature>
<dbReference type="SMART" id="SM00249">
    <property type="entry name" value="PHD"/>
    <property type="match status" value="1"/>
</dbReference>
<evidence type="ECO:0000259" key="16">
    <source>
        <dbReference type="PROSITE" id="PS50071"/>
    </source>
</evidence>
<dbReference type="PROSITE" id="PS50016">
    <property type="entry name" value="ZF_PHD_2"/>
    <property type="match status" value="1"/>
</dbReference>
<keyword evidence="8 11" id="KW-0371">Homeobox</keyword>
<evidence type="ECO:0000313" key="17">
    <source>
        <dbReference type="Proteomes" id="UP000827889"/>
    </source>
</evidence>
<protein>
    <submittedName>
        <fullName evidence="18 19">Pathogenesis-related homeodomain protein isoform X1</fullName>
    </submittedName>
</protein>
<keyword evidence="10 11" id="KW-0539">Nucleus</keyword>
<dbReference type="Pfam" id="PF00628">
    <property type="entry name" value="PHD"/>
    <property type="match status" value="1"/>
</dbReference>
<dbReference type="SMART" id="SM00389">
    <property type="entry name" value="HOX"/>
    <property type="match status" value="1"/>
</dbReference>
<comment type="subcellular location">
    <subcellularLocation>
        <location evidence="1 11 13">Nucleus</location>
    </subcellularLocation>
</comment>
<dbReference type="Gene3D" id="3.30.40.10">
    <property type="entry name" value="Zinc/RING finger domain, C3HC4 (zinc finger)"/>
    <property type="match status" value="1"/>
</dbReference>
<evidence type="ECO:0000313" key="18">
    <source>
        <dbReference type="RefSeq" id="XP_048133798.1"/>
    </source>
</evidence>
<dbReference type="InterPro" id="IPR011011">
    <property type="entry name" value="Znf_FYVE_PHD"/>
</dbReference>
<dbReference type="PANTHER" id="PTHR12628">
    <property type="entry name" value="POLYCOMB-LIKE TRANSCRIPTION FACTOR"/>
    <property type="match status" value="1"/>
</dbReference>
<dbReference type="InterPro" id="IPR009057">
    <property type="entry name" value="Homeodomain-like_sf"/>
</dbReference>
<accession>A0ABM3HB26</accession>
<comment type="similarity">
    <text evidence="2">Belongs to the PHD-associated homeobox family.</text>
</comment>
<dbReference type="InterPro" id="IPR013083">
    <property type="entry name" value="Znf_RING/FYVE/PHD"/>
</dbReference>
<evidence type="ECO:0000256" key="13">
    <source>
        <dbReference type="RuleBase" id="RU000682"/>
    </source>
</evidence>
<dbReference type="CDD" id="cd15504">
    <property type="entry name" value="PHD_PRHA_like"/>
    <property type="match status" value="1"/>
</dbReference>
<gene>
    <name evidence="18 19" type="primary">LOC115744566</name>
</gene>
<organism evidence="17 18">
    <name type="scientific">Rhodamnia argentea</name>
    <dbReference type="NCBI Taxonomy" id="178133"/>
    <lineage>
        <taxon>Eukaryota</taxon>
        <taxon>Viridiplantae</taxon>
        <taxon>Streptophyta</taxon>
        <taxon>Embryophyta</taxon>
        <taxon>Tracheophyta</taxon>
        <taxon>Spermatophyta</taxon>
        <taxon>Magnoliopsida</taxon>
        <taxon>eudicotyledons</taxon>
        <taxon>Gunneridae</taxon>
        <taxon>Pentapetalae</taxon>
        <taxon>rosids</taxon>
        <taxon>malvids</taxon>
        <taxon>Myrtales</taxon>
        <taxon>Myrtaceae</taxon>
        <taxon>Myrtoideae</taxon>
        <taxon>Myrteae</taxon>
        <taxon>Australasian group</taxon>
        <taxon>Rhodamnia</taxon>
    </lineage>
</organism>
<dbReference type="GO" id="GO:0003677">
    <property type="term" value="F:DNA binding"/>
    <property type="evidence" value="ECO:0007669"/>
    <property type="project" value="UniProtKB-KW"/>
</dbReference>
<dbReference type="PROSITE" id="PS50071">
    <property type="entry name" value="HOMEOBOX_2"/>
    <property type="match status" value="1"/>
</dbReference>
<evidence type="ECO:0000256" key="2">
    <source>
        <dbReference type="ARBA" id="ARBA00007427"/>
    </source>
</evidence>
<reference evidence="18 19" key="1">
    <citation type="submission" date="2025-05" db="UniProtKB">
        <authorList>
            <consortium name="RefSeq"/>
        </authorList>
    </citation>
    <scope>IDENTIFICATION</scope>
    <source>
        <tissue evidence="18 19">Leaf</tissue>
    </source>
</reference>
<keyword evidence="7 11" id="KW-0238">DNA-binding</keyword>
<dbReference type="InterPro" id="IPR019786">
    <property type="entry name" value="Zinc_finger_PHD-type_CS"/>
</dbReference>
<dbReference type="SUPFAM" id="SSF57903">
    <property type="entry name" value="FYVE/PHD zinc finger"/>
    <property type="match status" value="1"/>
</dbReference>